<reference evidence="1" key="1">
    <citation type="submission" date="2021-02" db="EMBL/GenBank/DDBJ databases">
        <authorList>
            <consortium name="DOE Joint Genome Institute"/>
            <person name="Ahrendt S."/>
            <person name="Looney B.P."/>
            <person name="Miyauchi S."/>
            <person name="Morin E."/>
            <person name="Drula E."/>
            <person name="Courty P.E."/>
            <person name="Chicoki N."/>
            <person name="Fauchery L."/>
            <person name="Kohler A."/>
            <person name="Kuo A."/>
            <person name="Labutti K."/>
            <person name="Pangilinan J."/>
            <person name="Lipzen A."/>
            <person name="Riley R."/>
            <person name="Andreopoulos W."/>
            <person name="He G."/>
            <person name="Johnson J."/>
            <person name="Barry K.W."/>
            <person name="Grigoriev I.V."/>
            <person name="Nagy L."/>
            <person name="Hibbett D."/>
            <person name="Henrissat B."/>
            <person name="Matheny P.B."/>
            <person name="Labbe J."/>
            <person name="Martin F."/>
        </authorList>
    </citation>
    <scope>NUCLEOTIDE SEQUENCE</scope>
    <source>
        <strain evidence="1">FP105234-sp</strain>
    </source>
</reference>
<comment type="caution">
    <text evidence="1">The sequence shown here is derived from an EMBL/GenBank/DDBJ whole genome shotgun (WGS) entry which is preliminary data.</text>
</comment>
<keyword evidence="2" id="KW-1185">Reference proteome</keyword>
<dbReference type="Proteomes" id="UP000814033">
    <property type="component" value="Unassembled WGS sequence"/>
</dbReference>
<protein>
    <submittedName>
        <fullName evidence="1">Uncharacterized protein</fullName>
    </submittedName>
</protein>
<proteinExistence type="predicted"/>
<organism evidence="1 2">
    <name type="scientific">Auriscalpium vulgare</name>
    <dbReference type="NCBI Taxonomy" id="40419"/>
    <lineage>
        <taxon>Eukaryota</taxon>
        <taxon>Fungi</taxon>
        <taxon>Dikarya</taxon>
        <taxon>Basidiomycota</taxon>
        <taxon>Agaricomycotina</taxon>
        <taxon>Agaricomycetes</taxon>
        <taxon>Russulales</taxon>
        <taxon>Auriscalpiaceae</taxon>
        <taxon>Auriscalpium</taxon>
    </lineage>
</organism>
<gene>
    <name evidence="1" type="ORF">FA95DRAFT_1557333</name>
</gene>
<name>A0ACB8RY19_9AGAM</name>
<accession>A0ACB8RY19</accession>
<dbReference type="EMBL" id="MU275878">
    <property type="protein sequence ID" value="KAI0049063.1"/>
    <property type="molecule type" value="Genomic_DNA"/>
</dbReference>
<sequence>MEQQSLKLPELSGSYRMSLEDICAPSMLSMERRSERSAAVTGCTDHILSRRARASSYSWSCRTGNLSISGVWPLCAAESCDRLVSVAEVQHRHLILPVDRTACQDFRRYVTSLAPTLPVNVWSPVVRAVLYGADEPRSCRELSATMQVDSAARLTHRKDRSYPPRMFSVTGVCLGYPRRTNWLRQLHGDALQ</sequence>
<evidence type="ECO:0000313" key="2">
    <source>
        <dbReference type="Proteomes" id="UP000814033"/>
    </source>
</evidence>
<reference evidence="1" key="2">
    <citation type="journal article" date="2022" name="New Phytol.">
        <title>Evolutionary transition to the ectomycorrhizal habit in the genomes of a hyperdiverse lineage of mushroom-forming fungi.</title>
        <authorList>
            <person name="Looney B."/>
            <person name="Miyauchi S."/>
            <person name="Morin E."/>
            <person name="Drula E."/>
            <person name="Courty P.E."/>
            <person name="Kohler A."/>
            <person name="Kuo A."/>
            <person name="LaButti K."/>
            <person name="Pangilinan J."/>
            <person name="Lipzen A."/>
            <person name="Riley R."/>
            <person name="Andreopoulos W."/>
            <person name="He G."/>
            <person name="Johnson J."/>
            <person name="Nolan M."/>
            <person name="Tritt A."/>
            <person name="Barry K.W."/>
            <person name="Grigoriev I.V."/>
            <person name="Nagy L.G."/>
            <person name="Hibbett D."/>
            <person name="Henrissat B."/>
            <person name="Matheny P.B."/>
            <person name="Labbe J."/>
            <person name="Martin F.M."/>
        </authorList>
    </citation>
    <scope>NUCLEOTIDE SEQUENCE</scope>
    <source>
        <strain evidence="1">FP105234-sp</strain>
    </source>
</reference>
<evidence type="ECO:0000313" key="1">
    <source>
        <dbReference type="EMBL" id="KAI0049063.1"/>
    </source>
</evidence>